<name>A0A4Q1KLA6_9FLAO</name>
<sequence length="888" mass="94770">MKNVFFSFLIGVVVIAKSPAQVGINTTTPDPSSVLTIESTDKGILIPRVSLMNVNTTQLDGINTAANGLLIYNTNSLTTGGSGVGFYVFNGTIWEKITTTSDGGIDADFFEEGTTNPPDNINDDIYTLGNVAIGKNTANYPLDIDATSFRGINSIVRGTDNTPHYGVYSEIAATGTGEHYGFYNLMSGTSNASKYGLYNFITNNGSAPQFGVRNQIVNGGIGNKYGTFNSIAAFNANGVYGTYNFIDGGSTGDRFGTYNQLTNSGSGRLYGSFTVLSGSGSGIKFGDYIAIANSVPGTHYGVYSDVNKAGSFAGYFRGNLAVGTTDYTSGTPNYYIFPSNRGTNGQVMQTDGSGNLSWVDASGLGDSDADFFEEGTTNPPDDINDDIYTLGNLAIGKNTADYPLEIQTSTLNRGLNINVAGTDNATKYGNYTAISNTGAGLHYGNVIELNSGSGQKFGNRILITGTGGSIGTENNLNTTGFSGTTGTLNAITGDAGQLFGTFNFINGSGNGQHYGVRNQISTTGDADLYGTLNQINFSSGSGAKYGSINTINQASGGTHYGVFSEVLKTNSYAGYFLGNVSIGTTTTNNYILPPSRGTSGQFMQTDGSGNLSWVSLPTQTNDWSITGNSGTNPAVNFIGTTDNVALSFRTNNIQRLQIDNNIVRTYGDFQINDPSNTTQSGLLQNDDNFVHAVDTNIDFGAGGNHVMLSSQEGGSETGGIHLDGNSVSIWSPADNFRALRILDEDNWNDNNGNPYDNGAELAYIDNTGQYVQASDQNRKQDIKKITQALSSIIQLNGYTYEYKLNTAEIAKREQPRRTSGVLAQELQKVLPEAVQVSEDGEYFVHYAGITPLLIEAIKELKQENEVLKQNQDLMRLQLSRIELLLQEK</sequence>
<comment type="caution">
    <text evidence="2">The sequence shown here is derived from an EMBL/GenBank/DDBJ whole genome shotgun (WGS) entry which is preliminary data.</text>
</comment>
<reference evidence="3" key="1">
    <citation type="submission" date="2019-01" db="EMBL/GenBank/DDBJ databases">
        <title>Cytophagaceae bacterium strain CAR-16.</title>
        <authorList>
            <person name="Chen W.-M."/>
        </authorList>
    </citation>
    <scope>NUCLEOTIDE SEQUENCE [LARGE SCALE GENOMIC DNA]</scope>
    <source>
        <strain evidence="3">ICH-30</strain>
    </source>
</reference>
<protein>
    <submittedName>
        <fullName evidence="2">Tail fiber domain-containing protein</fullName>
    </submittedName>
</protein>
<dbReference type="AlphaFoldDB" id="A0A4Q1KLA6"/>
<accession>A0A4Q1KLA6</accession>
<dbReference type="Pfam" id="PF13884">
    <property type="entry name" value="Peptidase_S74"/>
    <property type="match status" value="1"/>
</dbReference>
<feature type="domain" description="Peptidase S74" evidence="1">
    <location>
        <begin position="774"/>
        <end position="871"/>
    </location>
</feature>
<gene>
    <name evidence="2" type="ORF">EQG68_12080</name>
</gene>
<evidence type="ECO:0000313" key="3">
    <source>
        <dbReference type="Proteomes" id="UP000289734"/>
    </source>
</evidence>
<evidence type="ECO:0000313" key="2">
    <source>
        <dbReference type="EMBL" id="RXR30160.1"/>
    </source>
</evidence>
<dbReference type="OrthoDB" id="1488700at2"/>
<keyword evidence="3" id="KW-1185">Reference proteome</keyword>
<dbReference type="Proteomes" id="UP000289734">
    <property type="component" value="Unassembled WGS sequence"/>
</dbReference>
<organism evidence="2 3">
    <name type="scientific">Flavobacterium piscinae</name>
    <dbReference type="NCBI Taxonomy" id="2506424"/>
    <lineage>
        <taxon>Bacteria</taxon>
        <taxon>Pseudomonadati</taxon>
        <taxon>Bacteroidota</taxon>
        <taxon>Flavobacteriia</taxon>
        <taxon>Flavobacteriales</taxon>
        <taxon>Flavobacteriaceae</taxon>
        <taxon>Flavobacterium</taxon>
    </lineage>
</organism>
<evidence type="ECO:0000259" key="1">
    <source>
        <dbReference type="PROSITE" id="PS51688"/>
    </source>
</evidence>
<dbReference type="PROSITE" id="PS51688">
    <property type="entry name" value="ICA"/>
    <property type="match status" value="1"/>
</dbReference>
<dbReference type="EMBL" id="SBKQ01000012">
    <property type="protein sequence ID" value="RXR30160.1"/>
    <property type="molecule type" value="Genomic_DNA"/>
</dbReference>
<dbReference type="InterPro" id="IPR030392">
    <property type="entry name" value="S74_ICA"/>
</dbReference>
<dbReference type="RefSeq" id="WP_129465145.1">
    <property type="nucleotide sequence ID" value="NZ_SBKQ01000012.1"/>
</dbReference>
<proteinExistence type="predicted"/>